<keyword evidence="6" id="KW-1185">Reference proteome</keyword>
<dbReference type="Gene3D" id="3.40.50.1820">
    <property type="entry name" value="alpha/beta hydrolase"/>
    <property type="match status" value="1"/>
</dbReference>
<reference evidence="5 6" key="1">
    <citation type="journal article" date="2019" name="Emerg. Microbes Infect.">
        <title>Comprehensive subspecies identification of 175 nontuberculous mycobacteria species based on 7547 genomic profiles.</title>
        <authorList>
            <person name="Matsumoto Y."/>
            <person name="Kinjo T."/>
            <person name="Motooka D."/>
            <person name="Nabeya D."/>
            <person name="Jung N."/>
            <person name="Uechi K."/>
            <person name="Horii T."/>
            <person name="Iida T."/>
            <person name="Fujita J."/>
            <person name="Nakamura S."/>
        </authorList>
    </citation>
    <scope>NUCLEOTIDE SEQUENCE [LARGE SCALE GENOMIC DNA]</scope>
    <source>
        <strain evidence="5 6">JCM 15657</strain>
    </source>
</reference>
<evidence type="ECO:0000256" key="3">
    <source>
        <dbReference type="SAM" id="MobiDB-lite"/>
    </source>
</evidence>
<dbReference type="KEGG" id="mlj:MLAC_24600"/>
<dbReference type="Pfam" id="PF07859">
    <property type="entry name" value="Abhydrolase_3"/>
    <property type="match status" value="1"/>
</dbReference>
<accession>A0A7I7NKI3</accession>
<sequence>MVAFAIHCVLMNDGVPARGSLRSRAAVAVSKLMLRPITGAIPPDRAWGIWASRLLIARLMGTFGPSLAGTHVAQVNSVLPDGRRVIGEWVHRGPARSSTSASPNGTGSPRGPARSSTSAGAIYYVHGSGYTMCSPRTHRRLTSWLSSLTGLPVFCVDYRLAPRYRFPAAADDVRAAWDWLPTACGLPPERIVVVADSAGGHLAVDMLLQPDVAAEPPASLVLLSPLIDLTFTLAAARERQRPDPAVRAAVAARTVGLYHAGIDPTHHRLALDVAAGPVLPPTLIQAGGAEMLEADARQLAADIHAAGGSCELQIWPDQMHVFQSLPRMTPEAARAMDHVARFIVEALWVDTTAADQAV</sequence>
<dbReference type="PANTHER" id="PTHR48081:SF30">
    <property type="entry name" value="ACETYL-HYDROLASE LIPR-RELATED"/>
    <property type="match status" value="1"/>
</dbReference>
<feature type="domain" description="Alpha/beta hydrolase fold-3" evidence="4">
    <location>
        <begin position="123"/>
        <end position="323"/>
    </location>
</feature>
<organism evidence="5 6">
    <name type="scientific">Mycobacterium lacus</name>
    <dbReference type="NCBI Taxonomy" id="169765"/>
    <lineage>
        <taxon>Bacteria</taxon>
        <taxon>Bacillati</taxon>
        <taxon>Actinomycetota</taxon>
        <taxon>Actinomycetes</taxon>
        <taxon>Mycobacteriales</taxon>
        <taxon>Mycobacteriaceae</taxon>
        <taxon>Mycobacterium</taxon>
    </lineage>
</organism>
<evidence type="ECO:0000313" key="5">
    <source>
        <dbReference type="EMBL" id="BBX97166.1"/>
    </source>
</evidence>
<evidence type="ECO:0000256" key="1">
    <source>
        <dbReference type="ARBA" id="ARBA00010515"/>
    </source>
</evidence>
<dbReference type="SUPFAM" id="SSF53474">
    <property type="entry name" value="alpha/beta-Hydrolases"/>
    <property type="match status" value="1"/>
</dbReference>
<evidence type="ECO:0000313" key="6">
    <source>
        <dbReference type="Proteomes" id="UP000466396"/>
    </source>
</evidence>
<proteinExistence type="inferred from homology"/>
<evidence type="ECO:0000259" key="4">
    <source>
        <dbReference type="Pfam" id="PF07859"/>
    </source>
</evidence>
<dbReference type="EMBL" id="AP022581">
    <property type="protein sequence ID" value="BBX97166.1"/>
    <property type="molecule type" value="Genomic_DNA"/>
</dbReference>
<dbReference type="InterPro" id="IPR013094">
    <property type="entry name" value="AB_hydrolase_3"/>
</dbReference>
<dbReference type="GO" id="GO:0004806">
    <property type="term" value="F:triacylglycerol lipase activity"/>
    <property type="evidence" value="ECO:0007669"/>
    <property type="project" value="TreeGrafter"/>
</dbReference>
<protein>
    <submittedName>
        <fullName evidence="5">Acetylhydrolase</fullName>
    </submittedName>
</protein>
<dbReference type="Proteomes" id="UP000466396">
    <property type="component" value="Chromosome"/>
</dbReference>
<keyword evidence="2 5" id="KW-0378">Hydrolase</keyword>
<evidence type="ECO:0000256" key="2">
    <source>
        <dbReference type="ARBA" id="ARBA00022801"/>
    </source>
</evidence>
<dbReference type="PANTHER" id="PTHR48081">
    <property type="entry name" value="AB HYDROLASE SUPERFAMILY PROTEIN C4A8.06C"/>
    <property type="match status" value="1"/>
</dbReference>
<comment type="similarity">
    <text evidence="1">Belongs to the 'GDXG' lipolytic enzyme family.</text>
</comment>
<feature type="region of interest" description="Disordered" evidence="3">
    <location>
        <begin position="93"/>
        <end position="116"/>
    </location>
</feature>
<gene>
    <name evidence="5" type="primary">mbtJ</name>
    <name evidence="5" type="ORF">MLAC_24600</name>
</gene>
<feature type="compositionally biased region" description="Polar residues" evidence="3">
    <location>
        <begin position="96"/>
        <end position="107"/>
    </location>
</feature>
<dbReference type="InterPro" id="IPR050300">
    <property type="entry name" value="GDXG_lipolytic_enzyme"/>
</dbReference>
<dbReference type="InterPro" id="IPR029058">
    <property type="entry name" value="AB_hydrolase_fold"/>
</dbReference>
<name>A0A7I7NKI3_9MYCO</name>
<dbReference type="AlphaFoldDB" id="A0A7I7NKI3"/>